<sequence length="290" mass="33122">MKLKLRDITIFNRIFGAEGGYLLDFSDRTLIHFFDEELNIDIDNEQYKEDGTSKAKRVRCLLKKVDADTALHVLDKLWSYRMSLDPSSATRDLAEYNALIVSIKSLDKNLSARLPSVIPPKNSFSDIDYTHLISEMDRIKLLPPHPRGYAFELWLNELFKVFKMDPKGSFRNTGEQIDGSFRVDGAYYLMEAKWHSKETPASDLHAFQGKLNGKASWTRGVFISWQGFSSDGLTAFGNGNRIVCISGRDIHQCLKSKIPFPVLLEAKLRHASETGECYIAYEYIRNLPKP</sequence>
<organism evidence="1 2">
    <name type="scientific">Acinetobacter indicus</name>
    <dbReference type="NCBI Taxonomy" id="756892"/>
    <lineage>
        <taxon>Bacteria</taxon>
        <taxon>Pseudomonadati</taxon>
        <taxon>Pseudomonadota</taxon>
        <taxon>Gammaproteobacteria</taxon>
        <taxon>Moraxellales</taxon>
        <taxon>Moraxellaceae</taxon>
        <taxon>Acinetobacter</taxon>
    </lineage>
</organism>
<reference evidence="1 2" key="1">
    <citation type="submission" date="2020-02" db="EMBL/GenBank/DDBJ databases">
        <title>Tigecycline-resistant Acinetobacter species from pigs and migratory birds.</title>
        <authorList>
            <person name="Chen C."/>
            <person name="Sun J."/>
            <person name="Liao X.-P."/>
            <person name="Liu Y.-H."/>
        </authorList>
    </citation>
    <scope>NUCLEOTIDE SEQUENCE [LARGE SCALE GENOMIC DNA]</scope>
    <source>
        <strain evidence="1 2">C15_T</strain>
    </source>
</reference>
<dbReference type="GeneID" id="69467084"/>
<dbReference type="Proteomes" id="UP000593812">
    <property type="component" value="Chromosome"/>
</dbReference>
<dbReference type="KEGG" id="aid:CTZ23_01120"/>
<dbReference type="SUPFAM" id="SSF52980">
    <property type="entry name" value="Restriction endonuclease-like"/>
    <property type="match status" value="1"/>
</dbReference>
<proteinExistence type="predicted"/>
<dbReference type="EMBL" id="CP048654">
    <property type="protein sequence ID" value="QOW43077.1"/>
    <property type="molecule type" value="Genomic_DNA"/>
</dbReference>
<dbReference type="GO" id="GO:0004519">
    <property type="term" value="F:endonuclease activity"/>
    <property type="evidence" value="ECO:0007669"/>
    <property type="project" value="InterPro"/>
</dbReference>
<evidence type="ECO:0000313" key="1">
    <source>
        <dbReference type="EMBL" id="QOW43077.1"/>
    </source>
</evidence>
<protein>
    <submittedName>
        <fullName evidence="1">DUF3644 domain-containing protein</fullName>
    </submittedName>
</protein>
<gene>
    <name evidence="1" type="ORF">G0027_09555</name>
</gene>
<dbReference type="RefSeq" id="WP_104988056.1">
    <property type="nucleotide sequence ID" value="NZ_CP024620.2"/>
</dbReference>
<evidence type="ECO:0000313" key="2">
    <source>
        <dbReference type="Proteomes" id="UP000593812"/>
    </source>
</evidence>
<name>A0A7S6VQK0_9GAMM</name>
<dbReference type="InterPro" id="IPR007560">
    <property type="entry name" value="Restrct_endonuc_IV_Mrr"/>
</dbReference>
<dbReference type="GO" id="GO:0003677">
    <property type="term" value="F:DNA binding"/>
    <property type="evidence" value="ECO:0007669"/>
    <property type="project" value="InterPro"/>
</dbReference>
<dbReference type="AlphaFoldDB" id="A0A7S6VQK0"/>
<dbReference type="GO" id="GO:0009307">
    <property type="term" value="P:DNA restriction-modification system"/>
    <property type="evidence" value="ECO:0007669"/>
    <property type="project" value="InterPro"/>
</dbReference>
<accession>A0A7S6VQK0</accession>
<dbReference type="Pfam" id="PF04471">
    <property type="entry name" value="Mrr_cat"/>
    <property type="match status" value="1"/>
</dbReference>
<dbReference type="InterPro" id="IPR011335">
    <property type="entry name" value="Restrct_endonuc-II-like"/>
</dbReference>